<reference evidence="1" key="2">
    <citation type="journal article" date="2015" name="Data Brief">
        <title>Shoot transcriptome of the giant reed, Arundo donax.</title>
        <authorList>
            <person name="Barrero R.A."/>
            <person name="Guerrero F.D."/>
            <person name="Moolhuijzen P."/>
            <person name="Goolsby J.A."/>
            <person name="Tidwell J."/>
            <person name="Bellgard S.E."/>
            <person name="Bellgard M.I."/>
        </authorList>
    </citation>
    <scope>NUCLEOTIDE SEQUENCE</scope>
    <source>
        <tissue evidence="1">Shoot tissue taken approximately 20 cm above the soil surface</tissue>
    </source>
</reference>
<proteinExistence type="predicted"/>
<sequence>MLHMVLCSSVLSVVPDILALEVHRGVEL</sequence>
<name>A0A0A9HK85_ARUDO</name>
<evidence type="ECO:0000313" key="1">
    <source>
        <dbReference type="EMBL" id="JAE36244.1"/>
    </source>
</evidence>
<reference evidence="1" key="1">
    <citation type="submission" date="2014-09" db="EMBL/GenBank/DDBJ databases">
        <authorList>
            <person name="Magalhaes I.L.F."/>
            <person name="Oliveira U."/>
            <person name="Santos F.R."/>
            <person name="Vidigal T.H.D.A."/>
            <person name="Brescovit A.D."/>
            <person name="Santos A.J."/>
        </authorList>
    </citation>
    <scope>NUCLEOTIDE SEQUENCE</scope>
    <source>
        <tissue evidence="1">Shoot tissue taken approximately 20 cm above the soil surface</tissue>
    </source>
</reference>
<dbReference type="AlphaFoldDB" id="A0A0A9HK85"/>
<organism evidence="1">
    <name type="scientific">Arundo donax</name>
    <name type="common">Giant reed</name>
    <name type="synonym">Donax arundinaceus</name>
    <dbReference type="NCBI Taxonomy" id="35708"/>
    <lineage>
        <taxon>Eukaryota</taxon>
        <taxon>Viridiplantae</taxon>
        <taxon>Streptophyta</taxon>
        <taxon>Embryophyta</taxon>
        <taxon>Tracheophyta</taxon>
        <taxon>Spermatophyta</taxon>
        <taxon>Magnoliopsida</taxon>
        <taxon>Liliopsida</taxon>
        <taxon>Poales</taxon>
        <taxon>Poaceae</taxon>
        <taxon>PACMAD clade</taxon>
        <taxon>Arundinoideae</taxon>
        <taxon>Arundineae</taxon>
        <taxon>Arundo</taxon>
    </lineage>
</organism>
<accession>A0A0A9HK85</accession>
<dbReference type="EMBL" id="GBRH01161652">
    <property type="protein sequence ID" value="JAE36244.1"/>
    <property type="molecule type" value="Transcribed_RNA"/>
</dbReference>
<protein>
    <submittedName>
        <fullName evidence="1">Uncharacterized protein</fullName>
    </submittedName>
</protein>